<dbReference type="PANTHER" id="PTHR32046:SF14">
    <property type="match status" value="1"/>
</dbReference>
<dbReference type="Proteomes" id="UP000677054">
    <property type="component" value="Unassembled WGS sequence"/>
</dbReference>
<dbReference type="EMBL" id="LR899540">
    <property type="protein sequence ID" value="CAD7240325.1"/>
    <property type="molecule type" value="Genomic_DNA"/>
</dbReference>
<protein>
    <submittedName>
        <fullName evidence="1">Uncharacterized protein</fullName>
    </submittedName>
</protein>
<keyword evidence="2" id="KW-1185">Reference proteome</keyword>
<proteinExistence type="predicted"/>
<gene>
    <name evidence="1" type="ORF">DSTB1V02_LOCUS350</name>
</gene>
<evidence type="ECO:0000313" key="1">
    <source>
        <dbReference type="EMBL" id="CAD7240325.1"/>
    </source>
</evidence>
<reference evidence="1" key="1">
    <citation type="submission" date="2020-11" db="EMBL/GenBank/DDBJ databases">
        <authorList>
            <person name="Tran Van P."/>
        </authorList>
    </citation>
    <scope>NUCLEOTIDE SEQUENCE</scope>
</reference>
<evidence type="ECO:0000313" key="2">
    <source>
        <dbReference type="Proteomes" id="UP000677054"/>
    </source>
</evidence>
<accession>A0A7R8WY54</accession>
<dbReference type="PANTHER" id="PTHR32046">
    <property type="entry name" value="G DOMAIN-CONTAINING PROTEIN"/>
    <property type="match status" value="1"/>
</dbReference>
<sequence>MKSLTKLKELRKEKETLEKCEVQVNEKKDFKYMVKEKRMRKIEFELGVYKLFCHVCSCSCQFPCKAARTEEKFRCHSMKKGSCMICLNKCSVSQHILKPYRFGLQEVEVEKTKEDVKKRYEAGMKGKATAEKIMEQFIREFLETEVRVHSNFFSARACLQKLEEIALKPDPFLIIECIDLLLESENGNNEPGYLERVEMLKKEREHAELLRNICDGFDHFRELRDHHLLPNKGGSRLFE</sequence>
<name>A0A7R8WY54_9CRUS</name>
<dbReference type="EMBL" id="CAJPEV010000023">
    <property type="protein sequence ID" value="CAG0878967.1"/>
    <property type="molecule type" value="Genomic_DNA"/>
</dbReference>
<dbReference type="AlphaFoldDB" id="A0A7R8WY54"/>
<dbReference type="OrthoDB" id="10067955at2759"/>
<organism evidence="1">
    <name type="scientific">Darwinula stevensoni</name>
    <dbReference type="NCBI Taxonomy" id="69355"/>
    <lineage>
        <taxon>Eukaryota</taxon>
        <taxon>Metazoa</taxon>
        <taxon>Ecdysozoa</taxon>
        <taxon>Arthropoda</taxon>
        <taxon>Crustacea</taxon>
        <taxon>Oligostraca</taxon>
        <taxon>Ostracoda</taxon>
        <taxon>Podocopa</taxon>
        <taxon>Podocopida</taxon>
        <taxon>Darwinulocopina</taxon>
        <taxon>Darwinuloidea</taxon>
        <taxon>Darwinulidae</taxon>
        <taxon>Darwinula</taxon>
    </lineage>
</organism>